<dbReference type="PANTHER" id="PTHR43606">
    <property type="entry name" value="PHOSPHATASE, PUTATIVE (AFU_ORTHOLOGUE AFUA_6G08710)-RELATED"/>
    <property type="match status" value="1"/>
</dbReference>
<dbReference type="Proteomes" id="UP000288293">
    <property type="component" value="Unassembled WGS sequence"/>
</dbReference>
<dbReference type="InterPro" id="IPR032093">
    <property type="entry name" value="PhoD_N"/>
</dbReference>
<dbReference type="InterPro" id="IPR038607">
    <property type="entry name" value="PhoD-like_sf"/>
</dbReference>
<dbReference type="InterPro" id="IPR018946">
    <property type="entry name" value="PhoD-like_MPP"/>
</dbReference>
<dbReference type="Gene3D" id="3.60.21.70">
    <property type="entry name" value="PhoD-like phosphatase"/>
    <property type="match status" value="1"/>
</dbReference>
<name>A0A432W3Y2_9GAMM</name>
<feature type="signal peptide" evidence="1">
    <location>
        <begin position="1"/>
        <end position="32"/>
    </location>
</feature>
<accession>A0A432W3Y2</accession>
<dbReference type="InterPro" id="IPR029052">
    <property type="entry name" value="Metallo-depent_PP-like"/>
</dbReference>
<evidence type="ECO:0000259" key="2">
    <source>
        <dbReference type="Pfam" id="PF09423"/>
    </source>
</evidence>
<dbReference type="Gene3D" id="2.60.40.380">
    <property type="entry name" value="Purple acid phosphatase-like, N-terminal"/>
    <property type="match status" value="1"/>
</dbReference>
<evidence type="ECO:0000259" key="3">
    <source>
        <dbReference type="Pfam" id="PF16655"/>
    </source>
</evidence>
<dbReference type="Pfam" id="PF09423">
    <property type="entry name" value="PhoD"/>
    <property type="match status" value="1"/>
</dbReference>
<organism evidence="4 5">
    <name type="scientific">Aliidiomarina minuta</name>
    <dbReference type="NCBI Taxonomy" id="880057"/>
    <lineage>
        <taxon>Bacteria</taxon>
        <taxon>Pseudomonadati</taxon>
        <taxon>Pseudomonadota</taxon>
        <taxon>Gammaproteobacteria</taxon>
        <taxon>Alteromonadales</taxon>
        <taxon>Idiomarinaceae</taxon>
        <taxon>Aliidiomarina</taxon>
    </lineage>
</organism>
<feature type="domain" description="PhoD-like phosphatase metallophosphatase" evidence="2">
    <location>
        <begin position="144"/>
        <end position="538"/>
    </location>
</feature>
<comment type="caution">
    <text evidence="4">The sequence shown here is derived from an EMBL/GenBank/DDBJ whole genome shotgun (WGS) entry which is preliminary data.</text>
</comment>
<dbReference type="OrthoDB" id="327733at2"/>
<dbReference type="InterPro" id="IPR006311">
    <property type="entry name" value="TAT_signal"/>
</dbReference>
<proteinExistence type="predicted"/>
<dbReference type="Pfam" id="PF16655">
    <property type="entry name" value="PhoD_N"/>
    <property type="match status" value="1"/>
</dbReference>
<dbReference type="PROSITE" id="PS51318">
    <property type="entry name" value="TAT"/>
    <property type="match status" value="1"/>
</dbReference>
<evidence type="ECO:0000256" key="1">
    <source>
        <dbReference type="SAM" id="SignalP"/>
    </source>
</evidence>
<dbReference type="EMBL" id="PIPL01000003">
    <property type="protein sequence ID" value="RUO24075.1"/>
    <property type="molecule type" value="Genomic_DNA"/>
</dbReference>
<dbReference type="SUPFAM" id="SSF56300">
    <property type="entry name" value="Metallo-dependent phosphatases"/>
    <property type="match status" value="1"/>
</dbReference>
<dbReference type="AlphaFoldDB" id="A0A432W3Y2"/>
<evidence type="ECO:0000313" key="5">
    <source>
        <dbReference type="Proteomes" id="UP000288293"/>
    </source>
</evidence>
<gene>
    <name evidence="4" type="ORF">CWE09_13105</name>
</gene>
<reference evidence="4 5" key="1">
    <citation type="journal article" date="2011" name="Front. Microbiol.">
        <title>Genomic signatures of strain selection and enhancement in Bacillus atrophaeus var. globigii, a historical biowarfare simulant.</title>
        <authorList>
            <person name="Gibbons H.S."/>
            <person name="Broomall S.M."/>
            <person name="McNew L.A."/>
            <person name="Daligault H."/>
            <person name="Chapman C."/>
            <person name="Bruce D."/>
            <person name="Karavis M."/>
            <person name="Krepps M."/>
            <person name="McGregor P.A."/>
            <person name="Hong C."/>
            <person name="Park K.H."/>
            <person name="Akmal A."/>
            <person name="Feldman A."/>
            <person name="Lin J.S."/>
            <person name="Chang W.E."/>
            <person name="Higgs B.W."/>
            <person name="Demirev P."/>
            <person name="Lindquist J."/>
            <person name="Liem A."/>
            <person name="Fochler E."/>
            <person name="Read T.D."/>
            <person name="Tapia R."/>
            <person name="Johnson S."/>
            <person name="Bishop-Lilly K.A."/>
            <person name="Detter C."/>
            <person name="Han C."/>
            <person name="Sozhamannan S."/>
            <person name="Rosenzweig C.N."/>
            <person name="Skowronski E.W."/>
        </authorList>
    </citation>
    <scope>NUCLEOTIDE SEQUENCE [LARGE SCALE GENOMIC DNA]</scope>
    <source>
        <strain evidence="4 5">MLST1</strain>
    </source>
</reference>
<keyword evidence="5" id="KW-1185">Reference proteome</keyword>
<dbReference type="PANTHER" id="PTHR43606:SF2">
    <property type="entry name" value="ALKALINE PHOSPHATASE FAMILY PROTEIN (AFU_ORTHOLOGUE AFUA_5G03860)"/>
    <property type="match status" value="1"/>
</dbReference>
<dbReference type="CDD" id="cd07389">
    <property type="entry name" value="MPP_PhoD"/>
    <property type="match status" value="1"/>
</dbReference>
<dbReference type="InterPro" id="IPR052900">
    <property type="entry name" value="Phospholipid_Metab_Enz"/>
</dbReference>
<feature type="chain" id="PRO_5019236279" evidence="1">
    <location>
        <begin position="33"/>
        <end position="561"/>
    </location>
</feature>
<feature type="domain" description="Phospholipase D N-terminal" evidence="3">
    <location>
        <begin position="44"/>
        <end position="133"/>
    </location>
</feature>
<dbReference type="RefSeq" id="WP_126804496.1">
    <property type="nucleotide sequence ID" value="NZ_PIPL01000003.1"/>
</dbReference>
<sequence>MTHFSRRDFLKVSTSAMCAVAVSASLTTRSMAADMPVTDVSFEHGVASGDPQTDAVILWTRAEPENDVAAVTIEWQLASDSEFKNIVRYGNITTFKHRDYTVKIDVQRLQPGQRYYYRFKGKNQYSPAGVASTLPQGSLTSLKMAVFSCSNYPAGYFNAYSEAAKDPDLDIVVHLGDYIYEYGAGGYATEKSKEIGRAFAADNQGELLTLNDYRKRYALYRSDKGLQAMHAAAPCIAVWDDHEIANDTWKSGAENHDPSKGDFYQRRAAAVQAYYEWMPIRPPQGEQSAHIYRSFDFGDLFSLHMLDARIIKRARQLEYADYLDAETQQLDMPRFMQDWHSDRDMLGRDQLHWLGEKLRNSNSRWQILGQQVLMSRMHLPAELLGNSDLTKAPKLLENLLPLKRRQLAGEALEPAERARLEQQMPYNLDAWDGYPTARESLYQAADEAGKSLVVLSGDTHNAWHNNLLNAQGKQVGVEFATSSVSSPGIEHYLQLDDERAPSVAEAFTLLIDDLQYCNLHQRGFMNLTITHQDMEVEWVFIDNILSEDYEVVGRHKVTHRA</sequence>
<keyword evidence="1" id="KW-0732">Signal</keyword>
<protein>
    <submittedName>
        <fullName evidence="4">Alkaline phosphatase</fullName>
    </submittedName>
</protein>
<evidence type="ECO:0000313" key="4">
    <source>
        <dbReference type="EMBL" id="RUO24075.1"/>
    </source>
</evidence>